<keyword evidence="2" id="KW-1185">Reference proteome</keyword>
<proteinExistence type="predicted"/>
<name>B8IUH5_METNO</name>
<dbReference type="OrthoDB" id="8009055at2"/>
<sequence>MSTDEIARLEALERAFAALVTQLQAGGLDVAAFKGRLRALAVSSTEASGDAQVAKALAHLERRIP</sequence>
<protein>
    <submittedName>
        <fullName evidence="1">Uncharacterized protein</fullName>
    </submittedName>
</protein>
<dbReference type="KEGG" id="mno:Mnod_2058"/>
<organism evidence="1 2">
    <name type="scientific">Methylobacterium nodulans (strain LMG 21967 / CNCM I-2342 / ORS 2060)</name>
    <dbReference type="NCBI Taxonomy" id="460265"/>
    <lineage>
        <taxon>Bacteria</taxon>
        <taxon>Pseudomonadati</taxon>
        <taxon>Pseudomonadota</taxon>
        <taxon>Alphaproteobacteria</taxon>
        <taxon>Hyphomicrobiales</taxon>
        <taxon>Methylobacteriaceae</taxon>
        <taxon>Methylobacterium</taxon>
    </lineage>
</organism>
<evidence type="ECO:0000313" key="2">
    <source>
        <dbReference type="Proteomes" id="UP000008207"/>
    </source>
</evidence>
<dbReference type="HOGENOM" id="CLU_2844854_0_0_5"/>
<dbReference type="Proteomes" id="UP000008207">
    <property type="component" value="Chromosome"/>
</dbReference>
<dbReference type="EMBL" id="CP001349">
    <property type="protein sequence ID" value="ACL57043.1"/>
    <property type="molecule type" value="Genomic_DNA"/>
</dbReference>
<dbReference type="AlphaFoldDB" id="B8IUH5"/>
<gene>
    <name evidence="1" type="ordered locus">Mnod_2058</name>
</gene>
<dbReference type="RefSeq" id="WP_015928730.1">
    <property type="nucleotide sequence ID" value="NC_011894.1"/>
</dbReference>
<evidence type="ECO:0000313" key="1">
    <source>
        <dbReference type="EMBL" id="ACL57043.1"/>
    </source>
</evidence>
<accession>B8IUH5</accession>
<reference evidence="1 2" key="1">
    <citation type="submission" date="2009-01" db="EMBL/GenBank/DDBJ databases">
        <title>Complete sequence of chromosome of Methylobacterium nodulans ORS 2060.</title>
        <authorList>
            <consortium name="US DOE Joint Genome Institute"/>
            <person name="Lucas S."/>
            <person name="Copeland A."/>
            <person name="Lapidus A."/>
            <person name="Glavina del Rio T."/>
            <person name="Dalin E."/>
            <person name="Tice H."/>
            <person name="Bruce D."/>
            <person name="Goodwin L."/>
            <person name="Pitluck S."/>
            <person name="Sims D."/>
            <person name="Brettin T."/>
            <person name="Detter J.C."/>
            <person name="Han C."/>
            <person name="Larimer F."/>
            <person name="Land M."/>
            <person name="Hauser L."/>
            <person name="Kyrpides N."/>
            <person name="Ivanova N."/>
            <person name="Marx C.J."/>
            <person name="Richardson P."/>
        </authorList>
    </citation>
    <scope>NUCLEOTIDE SEQUENCE [LARGE SCALE GENOMIC DNA]</scope>
    <source>
        <strain evidence="2">LMG 21967 / CNCM I-2342 / ORS 2060</strain>
    </source>
</reference>